<feature type="domain" description="C2H2-type" evidence="1">
    <location>
        <begin position="282"/>
        <end position="310"/>
    </location>
</feature>
<evidence type="ECO:0000313" key="3">
    <source>
        <dbReference type="Proteomes" id="UP000070700"/>
    </source>
</evidence>
<dbReference type="Gene3D" id="3.30.160.60">
    <property type="entry name" value="Classic Zinc Finger"/>
    <property type="match status" value="1"/>
</dbReference>
<protein>
    <recommendedName>
        <fullName evidence="1">C2H2-type domain-containing protein</fullName>
    </recommendedName>
</protein>
<dbReference type="Proteomes" id="UP000070700">
    <property type="component" value="Unassembled WGS sequence"/>
</dbReference>
<dbReference type="RefSeq" id="XP_018077606.1">
    <property type="nucleotide sequence ID" value="XM_018205584.1"/>
</dbReference>
<dbReference type="EMBL" id="KQ947405">
    <property type="protein sequence ID" value="KUJ23251.1"/>
    <property type="molecule type" value="Genomic_DNA"/>
</dbReference>
<feature type="domain" description="C2H2-type" evidence="1">
    <location>
        <begin position="319"/>
        <end position="347"/>
    </location>
</feature>
<name>A0A194XSY2_MOLSC</name>
<dbReference type="OrthoDB" id="2687452at2759"/>
<dbReference type="KEGG" id="psco:LY89DRAFT_177184"/>
<dbReference type="GeneID" id="28815310"/>
<organism evidence="2 3">
    <name type="scientific">Mollisia scopiformis</name>
    <name type="common">Conifer needle endophyte fungus</name>
    <name type="synonym">Phialocephala scopiformis</name>
    <dbReference type="NCBI Taxonomy" id="149040"/>
    <lineage>
        <taxon>Eukaryota</taxon>
        <taxon>Fungi</taxon>
        <taxon>Dikarya</taxon>
        <taxon>Ascomycota</taxon>
        <taxon>Pezizomycotina</taxon>
        <taxon>Leotiomycetes</taxon>
        <taxon>Helotiales</taxon>
        <taxon>Mollisiaceae</taxon>
        <taxon>Mollisia</taxon>
    </lineage>
</organism>
<dbReference type="InterPro" id="IPR013087">
    <property type="entry name" value="Znf_C2H2_type"/>
</dbReference>
<proteinExistence type="predicted"/>
<keyword evidence="3" id="KW-1185">Reference proteome</keyword>
<evidence type="ECO:0000313" key="2">
    <source>
        <dbReference type="EMBL" id="KUJ23251.1"/>
    </source>
</evidence>
<dbReference type="AlphaFoldDB" id="A0A194XSY2"/>
<dbReference type="InParanoid" id="A0A194XSY2"/>
<accession>A0A194XSY2</accession>
<evidence type="ECO:0000259" key="1">
    <source>
        <dbReference type="SMART" id="SM00355"/>
    </source>
</evidence>
<dbReference type="SMART" id="SM00355">
    <property type="entry name" value="ZnF_C2H2"/>
    <property type="match status" value="2"/>
</dbReference>
<gene>
    <name evidence="2" type="ORF">LY89DRAFT_177184</name>
</gene>
<reference evidence="2 3" key="1">
    <citation type="submission" date="2015-10" db="EMBL/GenBank/DDBJ databases">
        <title>Full genome of DAOMC 229536 Phialocephala scopiformis, a fungal endophyte of spruce producing the potent anti-insectan compound rugulosin.</title>
        <authorList>
            <consortium name="DOE Joint Genome Institute"/>
            <person name="Walker A.K."/>
            <person name="Frasz S.L."/>
            <person name="Seifert K.A."/>
            <person name="Miller J.D."/>
            <person name="Mondo S.J."/>
            <person name="Labutti K."/>
            <person name="Lipzen A."/>
            <person name="Dockter R."/>
            <person name="Kennedy M."/>
            <person name="Grigoriev I.V."/>
            <person name="Spatafora J.W."/>
        </authorList>
    </citation>
    <scope>NUCLEOTIDE SEQUENCE [LARGE SCALE GENOMIC DNA]</scope>
    <source>
        <strain evidence="2 3">CBS 120377</strain>
    </source>
</reference>
<sequence length="414" mass="47690">MGCSSIFSLGFIVSIRIQERGFRPAASSLNKRSSLTASKNNLITLALDCLRNCLELLRLTNSVCNHKFVHQDCDKSACKIDCVLSAEKCIKLFVDELSCVFFKKDNIRSKEGWWLSAFYSLCIQGFVRRALIQLNPESCTDDETNQYLYLAIRLFGASSGTYDPLTRDYATCSEGSDNSMAGNFKAAQLSLHQYKWTSSEITGSVNYLKRLFEDKGDCLKPRRMTVQTLGWTADTQLLKLYKFNVPVGQEPYFDLRPQWPVSPETPQRVYLDPPPINQTRNYSCRYPGCTGKVRVFGRPANLIRHYKNVHLDPDIKDFFACDHRNCGRSFNPFSRKDHLRDHFRDYHKEPIGNAKGEKSMRNTPKWLEVQSWLNDRVYKANWWRCGKCLCRIMISDRATSATLARLLVNPRWSN</sequence>